<gene>
    <name evidence="5" type="ORF">HPP92_021757</name>
</gene>
<dbReference type="OrthoDB" id="6159137at2759"/>
<name>A0A835PZG7_VANPL</name>
<evidence type="ECO:0000256" key="3">
    <source>
        <dbReference type="ARBA" id="ARBA00022989"/>
    </source>
</evidence>
<dbReference type="Proteomes" id="UP000636800">
    <property type="component" value="Chromosome 11"/>
</dbReference>
<evidence type="ECO:0000256" key="2">
    <source>
        <dbReference type="ARBA" id="ARBA00022692"/>
    </source>
</evidence>
<organism evidence="5 6">
    <name type="scientific">Vanilla planifolia</name>
    <name type="common">Vanilla</name>
    <dbReference type="NCBI Taxonomy" id="51239"/>
    <lineage>
        <taxon>Eukaryota</taxon>
        <taxon>Viridiplantae</taxon>
        <taxon>Streptophyta</taxon>
        <taxon>Embryophyta</taxon>
        <taxon>Tracheophyta</taxon>
        <taxon>Spermatophyta</taxon>
        <taxon>Magnoliopsida</taxon>
        <taxon>Liliopsida</taxon>
        <taxon>Asparagales</taxon>
        <taxon>Orchidaceae</taxon>
        <taxon>Vanilloideae</taxon>
        <taxon>Vanilleae</taxon>
        <taxon>Vanilla</taxon>
    </lineage>
</organism>
<dbReference type="PANTHER" id="PTHR11384">
    <property type="entry name" value="ATP-BINDING CASSETTE, SUB-FAMILY D MEMBER"/>
    <property type="match status" value="1"/>
</dbReference>
<sequence>MALQARLYHEIEAAGITYISIGHRSTLFKYHNTLLHISKFDIVNNRQNWQLKPITQEAILPDSILNSDTSSFF</sequence>
<proteinExistence type="predicted"/>
<accession>A0A835PZG7</accession>
<evidence type="ECO:0000313" key="6">
    <source>
        <dbReference type="Proteomes" id="UP000636800"/>
    </source>
</evidence>
<evidence type="ECO:0000313" key="5">
    <source>
        <dbReference type="EMBL" id="KAG0461460.1"/>
    </source>
</evidence>
<reference evidence="5 6" key="1">
    <citation type="journal article" date="2020" name="Nat. Food">
        <title>A phased Vanilla planifolia genome enables genetic improvement of flavour and production.</title>
        <authorList>
            <person name="Hasing T."/>
            <person name="Tang H."/>
            <person name="Brym M."/>
            <person name="Khazi F."/>
            <person name="Huang T."/>
            <person name="Chambers A.H."/>
        </authorList>
    </citation>
    <scope>NUCLEOTIDE SEQUENCE [LARGE SCALE GENOMIC DNA]</scope>
    <source>
        <tissue evidence="5">Leaf</tissue>
    </source>
</reference>
<keyword evidence="4" id="KW-0472">Membrane</keyword>
<dbReference type="EMBL" id="JADCNL010000011">
    <property type="protein sequence ID" value="KAG0461460.1"/>
    <property type="molecule type" value="Genomic_DNA"/>
</dbReference>
<dbReference type="AlphaFoldDB" id="A0A835PZG7"/>
<keyword evidence="6" id="KW-1185">Reference proteome</keyword>
<evidence type="ECO:0000256" key="4">
    <source>
        <dbReference type="ARBA" id="ARBA00023136"/>
    </source>
</evidence>
<dbReference type="InterPro" id="IPR050835">
    <property type="entry name" value="ABC_transporter_sub-D"/>
</dbReference>
<protein>
    <submittedName>
        <fullName evidence="5">Uncharacterized protein</fullName>
    </submittedName>
</protein>
<keyword evidence="2" id="KW-0812">Transmembrane</keyword>
<keyword evidence="1" id="KW-0813">Transport</keyword>
<comment type="caution">
    <text evidence="5">The sequence shown here is derived from an EMBL/GenBank/DDBJ whole genome shotgun (WGS) entry which is preliminary data.</text>
</comment>
<keyword evidence="3" id="KW-1133">Transmembrane helix</keyword>
<dbReference type="PANTHER" id="PTHR11384:SF59">
    <property type="entry name" value="LYSOSOMAL COBALAMIN TRANSPORTER ABCD4"/>
    <property type="match status" value="1"/>
</dbReference>
<evidence type="ECO:0000256" key="1">
    <source>
        <dbReference type="ARBA" id="ARBA00022448"/>
    </source>
</evidence>